<proteinExistence type="predicted"/>
<evidence type="ECO:0000313" key="2">
    <source>
        <dbReference type="Proteomes" id="UP001432146"/>
    </source>
</evidence>
<gene>
    <name evidence="1" type="ORF">QLX08_002276</name>
</gene>
<comment type="caution">
    <text evidence="1">The sequence shown here is derived from an EMBL/GenBank/DDBJ whole genome shotgun (WGS) entry which is preliminary data.</text>
</comment>
<organism evidence="1 2">
    <name type="scientific">Tetragonisca angustula</name>
    <dbReference type="NCBI Taxonomy" id="166442"/>
    <lineage>
        <taxon>Eukaryota</taxon>
        <taxon>Metazoa</taxon>
        <taxon>Ecdysozoa</taxon>
        <taxon>Arthropoda</taxon>
        <taxon>Hexapoda</taxon>
        <taxon>Insecta</taxon>
        <taxon>Pterygota</taxon>
        <taxon>Neoptera</taxon>
        <taxon>Endopterygota</taxon>
        <taxon>Hymenoptera</taxon>
        <taxon>Apocrita</taxon>
        <taxon>Aculeata</taxon>
        <taxon>Apoidea</taxon>
        <taxon>Anthophila</taxon>
        <taxon>Apidae</taxon>
        <taxon>Tetragonisca</taxon>
    </lineage>
</organism>
<accession>A0AAW1AC81</accession>
<dbReference type="AlphaFoldDB" id="A0AAW1AC81"/>
<keyword evidence="2" id="KW-1185">Reference proteome</keyword>
<evidence type="ECO:0000313" key="1">
    <source>
        <dbReference type="EMBL" id="KAK9307381.1"/>
    </source>
</evidence>
<dbReference type="EMBL" id="JAWNGG020000030">
    <property type="protein sequence ID" value="KAK9307381.1"/>
    <property type="molecule type" value="Genomic_DNA"/>
</dbReference>
<name>A0AAW1AC81_9HYME</name>
<protein>
    <submittedName>
        <fullName evidence="1">Uncharacterized protein</fullName>
    </submittedName>
</protein>
<sequence length="104" mass="11678">MDRGNHCDCEQRWDPVVVEGSVEPRAPVSGTVSFAVVSVDRDKVCLAGEILLPLYQRKLLPLFTIFRGNSVTGRRPQRADERVSSRGGLGAGKLREQYLRDMEY</sequence>
<dbReference type="Proteomes" id="UP001432146">
    <property type="component" value="Unassembled WGS sequence"/>
</dbReference>
<reference evidence="1 2" key="1">
    <citation type="submission" date="2024-05" db="EMBL/GenBank/DDBJ databases">
        <title>The nuclear and mitochondrial genome assemblies of Tetragonisca angustula (Apidae: Meliponini), a tiny yet remarkable pollinator in the Neotropics.</title>
        <authorList>
            <person name="Ferrari R."/>
            <person name="Ricardo P.C."/>
            <person name="Dias F.C."/>
            <person name="Araujo N.S."/>
            <person name="Soares D.O."/>
            <person name="Zhou Q.-S."/>
            <person name="Zhu C.-D."/>
            <person name="Coutinho L."/>
            <person name="Airas M.C."/>
            <person name="Batista T.M."/>
        </authorList>
    </citation>
    <scope>NUCLEOTIDE SEQUENCE [LARGE SCALE GENOMIC DNA]</scope>
    <source>
        <strain evidence="1">ASF017062</strain>
        <tissue evidence="1">Abdomen</tissue>
    </source>
</reference>